<dbReference type="Pfam" id="PF02527">
    <property type="entry name" value="GidB"/>
    <property type="match status" value="1"/>
</dbReference>
<dbReference type="PANTHER" id="PTHR31760:SF0">
    <property type="entry name" value="S-ADENOSYL-L-METHIONINE-DEPENDENT METHYLTRANSFERASES SUPERFAMILY PROTEIN"/>
    <property type="match status" value="1"/>
</dbReference>
<dbReference type="GO" id="GO:0005829">
    <property type="term" value="C:cytosol"/>
    <property type="evidence" value="ECO:0007669"/>
    <property type="project" value="TreeGrafter"/>
</dbReference>
<dbReference type="InterPro" id="IPR029063">
    <property type="entry name" value="SAM-dependent_MTases_sf"/>
</dbReference>
<keyword evidence="3 6" id="KW-0489">Methyltransferase</keyword>
<dbReference type="GO" id="GO:0070043">
    <property type="term" value="F:rRNA (guanine-N7-)-methyltransferase activity"/>
    <property type="evidence" value="ECO:0007669"/>
    <property type="project" value="UniProtKB-UniRule"/>
</dbReference>
<dbReference type="HAMAP" id="MF_00074">
    <property type="entry name" value="16SrRNA_methyltr_G"/>
    <property type="match status" value="1"/>
</dbReference>
<feature type="binding site" evidence="6">
    <location>
        <position position="80"/>
    </location>
    <ligand>
        <name>S-adenosyl-L-methionine</name>
        <dbReference type="ChEBI" id="CHEBI:59789"/>
    </ligand>
</feature>
<evidence type="ECO:0000313" key="7">
    <source>
        <dbReference type="EMBL" id="BAO31400.1"/>
    </source>
</evidence>
<name>W0SLA4_9PROT</name>
<dbReference type="PIRSF" id="PIRSF003078">
    <property type="entry name" value="GidB"/>
    <property type="match status" value="1"/>
</dbReference>
<evidence type="ECO:0000256" key="5">
    <source>
        <dbReference type="ARBA" id="ARBA00022691"/>
    </source>
</evidence>
<accession>W0SLA4</accession>
<evidence type="ECO:0000256" key="2">
    <source>
        <dbReference type="ARBA" id="ARBA00022552"/>
    </source>
</evidence>
<reference evidence="7 8" key="1">
    <citation type="journal article" date="2014" name="Syst. Appl. Microbiol.">
        <title>Complete genomes of freshwater sulfur oxidizers Sulfuricella denitrificans skB26 and Sulfuritalea hydrogenivorans sk43H: genetic insights into the sulfur oxidation pathway of betaproteobacteria.</title>
        <authorList>
            <person name="Watanabe T."/>
            <person name="Kojima H."/>
            <person name="Fukui M."/>
        </authorList>
    </citation>
    <scope>NUCLEOTIDE SEQUENCE [LARGE SCALE GENOMIC DNA]</scope>
    <source>
        <strain evidence="7">DSM22779</strain>
    </source>
</reference>
<dbReference type="RefSeq" id="WP_041101265.1">
    <property type="nucleotide sequence ID" value="NZ_AP012547.1"/>
</dbReference>
<dbReference type="PANTHER" id="PTHR31760">
    <property type="entry name" value="S-ADENOSYL-L-METHIONINE-DEPENDENT METHYLTRANSFERASES SUPERFAMILY PROTEIN"/>
    <property type="match status" value="1"/>
</dbReference>
<dbReference type="Gene3D" id="3.40.50.150">
    <property type="entry name" value="Vaccinia Virus protein VP39"/>
    <property type="match status" value="1"/>
</dbReference>
<keyword evidence="2 6" id="KW-0698">rRNA processing</keyword>
<sequence>MTVAELLQQGLSALGLDLSAATQSTLLRYVALLKKWNSTYNLTAIRDEQEMVTQHLLDSLSMLPVLPESVLAGRRWADVGSGAGLPGIPLAIARPDLGMTLVETVEKKSAFQRQAKIELGLANIAVHCGRVEDMPGAQFDAVVSRAFAELADFIRFAGHLAGPGGRLYAMKGVVPEDEMSRLPSGWAVLECTRLSVPGLDAQRHLIVLERV</sequence>
<dbReference type="EMBL" id="AP012547">
    <property type="protein sequence ID" value="BAO31400.1"/>
    <property type="molecule type" value="Genomic_DNA"/>
</dbReference>
<comment type="subcellular location">
    <subcellularLocation>
        <location evidence="6">Cytoplasm</location>
    </subcellularLocation>
</comment>
<organism evidence="7 8">
    <name type="scientific">Sulfuritalea hydrogenivorans sk43H</name>
    <dbReference type="NCBI Taxonomy" id="1223802"/>
    <lineage>
        <taxon>Bacteria</taxon>
        <taxon>Pseudomonadati</taxon>
        <taxon>Pseudomonadota</taxon>
        <taxon>Betaproteobacteria</taxon>
        <taxon>Nitrosomonadales</taxon>
        <taxon>Sterolibacteriaceae</taxon>
        <taxon>Sulfuritalea</taxon>
    </lineage>
</organism>
<comment type="caution">
    <text evidence="6">Lacks conserved residue(s) required for the propagation of feature annotation.</text>
</comment>
<keyword evidence="1 6" id="KW-0963">Cytoplasm</keyword>
<dbReference type="AlphaFoldDB" id="W0SLA4"/>
<dbReference type="SUPFAM" id="SSF53335">
    <property type="entry name" value="S-adenosyl-L-methionine-dependent methyltransferases"/>
    <property type="match status" value="1"/>
</dbReference>
<dbReference type="Proteomes" id="UP000031637">
    <property type="component" value="Chromosome"/>
</dbReference>
<gene>
    <name evidence="6" type="primary">rsmG</name>
    <name evidence="7" type="ORF">SUTH_03630</name>
</gene>
<dbReference type="CDD" id="cd02440">
    <property type="entry name" value="AdoMet_MTases"/>
    <property type="match status" value="1"/>
</dbReference>
<comment type="function">
    <text evidence="6">Specifically methylates the N7 position of guanine in position 527 of 16S rRNA.</text>
</comment>
<feature type="binding site" evidence="6">
    <location>
        <position position="85"/>
    </location>
    <ligand>
        <name>S-adenosyl-L-methionine</name>
        <dbReference type="ChEBI" id="CHEBI:59789"/>
    </ligand>
</feature>
<dbReference type="EC" id="2.1.1.170" evidence="6"/>
<dbReference type="KEGG" id="shd:SUTH_03630"/>
<keyword evidence="8" id="KW-1185">Reference proteome</keyword>
<comment type="catalytic activity">
    <reaction evidence="6">
        <text>guanosine(527) in 16S rRNA + S-adenosyl-L-methionine = N(7)-methylguanosine(527) in 16S rRNA + S-adenosyl-L-homocysteine</text>
        <dbReference type="Rhea" id="RHEA:42732"/>
        <dbReference type="Rhea" id="RHEA-COMP:10209"/>
        <dbReference type="Rhea" id="RHEA-COMP:10210"/>
        <dbReference type="ChEBI" id="CHEBI:57856"/>
        <dbReference type="ChEBI" id="CHEBI:59789"/>
        <dbReference type="ChEBI" id="CHEBI:74269"/>
        <dbReference type="ChEBI" id="CHEBI:74480"/>
        <dbReference type="EC" id="2.1.1.170"/>
    </reaction>
</comment>
<protein>
    <recommendedName>
        <fullName evidence="6">Ribosomal RNA small subunit methyltransferase G</fullName>
        <ecNumber evidence="6">2.1.1.170</ecNumber>
    </recommendedName>
    <alternativeName>
        <fullName evidence="6">16S rRNA 7-methylguanosine methyltransferase</fullName>
        <shortName evidence="6">16S rRNA m7G methyltransferase</shortName>
    </alternativeName>
</protein>
<feature type="binding site" evidence="6">
    <location>
        <begin position="131"/>
        <end position="132"/>
    </location>
    <ligand>
        <name>S-adenosyl-L-methionine</name>
        <dbReference type="ChEBI" id="CHEBI:59789"/>
    </ligand>
</feature>
<keyword evidence="5 6" id="KW-0949">S-adenosyl-L-methionine</keyword>
<dbReference type="NCBIfam" id="TIGR00138">
    <property type="entry name" value="rsmG_gidB"/>
    <property type="match status" value="1"/>
</dbReference>
<keyword evidence="4 6" id="KW-0808">Transferase</keyword>
<comment type="similarity">
    <text evidence="6">Belongs to the methyltransferase superfamily. RNA methyltransferase RsmG family.</text>
</comment>
<dbReference type="OrthoDB" id="9808773at2"/>
<dbReference type="InterPro" id="IPR003682">
    <property type="entry name" value="rRNA_ssu_MeTfrase_G"/>
</dbReference>
<evidence type="ECO:0000256" key="4">
    <source>
        <dbReference type="ARBA" id="ARBA00022679"/>
    </source>
</evidence>
<proteinExistence type="inferred from homology"/>
<dbReference type="HOGENOM" id="CLU_065341_2_0_4"/>
<dbReference type="STRING" id="1223802.SUTH_03630"/>
<evidence type="ECO:0000256" key="6">
    <source>
        <dbReference type="HAMAP-Rule" id="MF_00074"/>
    </source>
</evidence>
<evidence type="ECO:0000256" key="3">
    <source>
        <dbReference type="ARBA" id="ARBA00022603"/>
    </source>
</evidence>
<feature type="binding site" evidence="6">
    <location>
        <position position="145"/>
    </location>
    <ligand>
        <name>S-adenosyl-L-methionine</name>
        <dbReference type="ChEBI" id="CHEBI:59789"/>
    </ligand>
</feature>
<evidence type="ECO:0000313" key="8">
    <source>
        <dbReference type="Proteomes" id="UP000031637"/>
    </source>
</evidence>
<evidence type="ECO:0000256" key="1">
    <source>
        <dbReference type="ARBA" id="ARBA00022490"/>
    </source>
</evidence>